<dbReference type="SUPFAM" id="SSF49785">
    <property type="entry name" value="Galactose-binding domain-like"/>
    <property type="match status" value="2"/>
</dbReference>
<organism evidence="3">
    <name type="scientific">uncultured Sulfurovum sp</name>
    <dbReference type="NCBI Taxonomy" id="269237"/>
    <lineage>
        <taxon>Bacteria</taxon>
        <taxon>Pseudomonadati</taxon>
        <taxon>Campylobacterota</taxon>
        <taxon>Epsilonproteobacteria</taxon>
        <taxon>Campylobacterales</taxon>
        <taxon>Sulfurovaceae</taxon>
        <taxon>Sulfurovum</taxon>
        <taxon>environmental samples</taxon>
    </lineage>
</organism>
<dbReference type="PROSITE" id="PS50268">
    <property type="entry name" value="CADHERIN_2"/>
    <property type="match status" value="1"/>
</dbReference>
<dbReference type="GO" id="GO:0005509">
    <property type="term" value="F:calcium ion binding"/>
    <property type="evidence" value="ECO:0007669"/>
    <property type="project" value="InterPro"/>
</dbReference>
<evidence type="ECO:0000259" key="2">
    <source>
        <dbReference type="PROSITE" id="PS51723"/>
    </source>
</evidence>
<name>A0A6S6T116_9BACT</name>
<dbReference type="PROSITE" id="PS51723">
    <property type="entry name" value="PEPTIDASE_M60"/>
    <property type="match status" value="1"/>
</dbReference>
<dbReference type="InterPro" id="IPR008979">
    <property type="entry name" value="Galactose-bd-like_sf"/>
</dbReference>
<dbReference type="InterPro" id="IPR040711">
    <property type="entry name" value="IMPa_N_2"/>
</dbReference>
<dbReference type="Pfam" id="PF18642">
    <property type="entry name" value="IMPa_helical"/>
    <property type="match status" value="1"/>
</dbReference>
<proteinExistence type="predicted"/>
<dbReference type="NCBIfam" id="NF038322">
    <property type="entry name" value="ImpA_fam_HExGH"/>
    <property type="match status" value="1"/>
</dbReference>
<dbReference type="Pfam" id="PF05345">
    <property type="entry name" value="He_PIG"/>
    <property type="match status" value="1"/>
</dbReference>
<sequence length="1604" mass="178182">MKKIVLYLMLLSTLIFAENLSLKEGWNLLGANSSLSLDELKRQIGVENLLIVQGEKKTYQKKYVDSNQNMLNDFEAFEKGKSYWVKVASNSSVAYSKIEYETEQNITLTSGWNLINPYADLNLSSIIAQLGVENVEVIQGEDKTYQKAYVDSNQISLNDFEKFEEPKGYWIKVKNAGVLSFSFVNNAPTIIGTANRVVYLYEKYMFTPTAQDVDGDVLTFSIENKPAWAEFNSTTGMLSGYPVSSDIATFSNIKISVSDEEESVISLEPFSIEVKEARNIAQLFGKATQPPKNGYYYYNEPSRAIDGNLSTANHTQCSAPDNWLQIELPTATKVHKIVLNNVSGQQARLNGSTVYLSNSIYTGSEELNSAESLGTLNSNMIQTIEPSIINESQYLLIKGDSSCLHLTEVEVYGELTGTPYFEGKEREIFVQESANNGTLISNVLAKDFQGDRLTYSLVGDVPFSIDNNGNILVNGLLDYGTYTFEVTASDGVNSSRTSVSIVANSQGVAENIAHRFGVATQSSDESYYYYGDPANAIDNNLSTMNMTADEGWLQIALPKGTKVSKVVVRNRTDDWTSRISGTKIYVGTQNFNGTAIESDYISTLTSSTEPQIFTFDTLKEGDYIFLKEDDDNMHVLEVEAYGVTPATPVLMEHESELLIQGTSAIGTTVTTLEAIDYQDDTLLYSIDNSVFTIDNQGNIKVNAVLQAGTYDLVVSVSDGVNSISTNITVTVTSATAVEDALSSGSVLSVTEEELIEATRDEISSLKAGDALLLAIYQNGDITYDPGGYDSQLINLYADANKVFPILYGNKNNVLAIVGTKEASRFSVFASNPLSFFDSNENMEYEPYMKKVFAWLMDGEPLDMTLNQSSKTIVLSFANSSSAVERWVTSTYPNWTLKSCNDEATLESCYADADLILLGRSGIDADAEALALALPKVLVQGKPILYLHDNWGQNNLSQVVADLFDFSFPYGGNYWAEDAASWNNIQEMQLALFTQLGYASIDTMLAHFQDRDYDFDWSQCKDGSSVGSQYDDCSDVVGLSSDFQEGATKVRTMMNDLDSSKKDIFATSDYRLQKLLALIGDKFRQSVSYPMDKVTTDDTEFMKSYYSDHAIYNYRKLNPAQNDMGNFSRSDFSHITPSTKIVNLTSKKNFRSTGAYALPGQTVKVTRNDSSDLTVKVFINTLRSGATHQYQPNAYNRPKYLQTPHFEIASGETIELTSPYGGTLQLEVDTNDLPIEVTFENVGEHAYWASSADDASFTQKLNAGDFDWAEVVTSGFEVHSKLDKMQDSVADEKWGTAEALANATQKYMSNYPHVLAGFKGPGIDVVDEIHDFADDKGLSIQNLDLVKHMNADQATCGYGCSGNPYDAYWAYSPIGHGDVHELGHGLERGRFKFEGFELHAITNPYSYYTKSKYNETTGGDPDCQNLPFKEVFEELQASVNESNATAYLQSNLWESSGWSQQFMVTLQAMMHTQKMGKLENGWHLLARLHILEREISRADDDWEANRASLGFNSYTLDEFNTMRRNDWLLVSFSFASGLDFREYLTMMGIEYSQKASEQVASFSYESVPKIFFVSTPNGYCKSDDTYGAFLDKSTLEVDGTTAFPY</sequence>
<dbReference type="CDD" id="cd11304">
    <property type="entry name" value="Cadherin_repeat"/>
    <property type="match status" value="2"/>
</dbReference>
<dbReference type="InterPro" id="IPR002126">
    <property type="entry name" value="Cadherin-like_dom"/>
</dbReference>
<dbReference type="PANTHER" id="PTHR45713">
    <property type="entry name" value="FTP DOMAIN-CONTAINING PROTEIN"/>
    <property type="match status" value="1"/>
</dbReference>
<dbReference type="GO" id="GO:0007156">
    <property type="term" value="P:homophilic cell adhesion via plasma membrane adhesion molecules"/>
    <property type="evidence" value="ECO:0007669"/>
    <property type="project" value="InterPro"/>
</dbReference>
<dbReference type="Gene3D" id="1.10.390.30">
    <property type="entry name" value="Peptidase M60, enhancin-like domain 3"/>
    <property type="match status" value="1"/>
</dbReference>
<dbReference type="Pfam" id="PF17291">
    <property type="entry name" value="M60-like_N"/>
    <property type="match status" value="1"/>
</dbReference>
<evidence type="ECO:0000259" key="1">
    <source>
        <dbReference type="PROSITE" id="PS50268"/>
    </source>
</evidence>
<dbReference type="Pfam" id="PF18650">
    <property type="entry name" value="IMPa_N_2"/>
    <property type="match status" value="1"/>
</dbReference>
<dbReference type="InterPro" id="IPR051941">
    <property type="entry name" value="BG_Antigen-Binding_Lectin"/>
</dbReference>
<dbReference type="Gene3D" id="2.60.120.260">
    <property type="entry name" value="Galactose-binding domain-like"/>
    <property type="match status" value="2"/>
</dbReference>
<dbReference type="InterPro" id="IPR031161">
    <property type="entry name" value="Peptidase_M60_dom"/>
</dbReference>
<feature type="domain" description="Peptidase M60" evidence="2">
    <location>
        <begin position="1147"/>
        <end position="1466"/>
    </location>
</feature>
<reference evidence="3" key="1">
    <citation type="submission" date="2020-01" db="EMBL/GenBank/DDBJ databases">
        <authorList>
            <person name="Meier V. D."/>
            <person name="Meier V D."/>
        </authorList>
    </citation>
    <scope>NUCLEOTIDE SEQUENCE</scope>
    <source>
        <strain evidence="3">HLG_WM_MAG_05</strain>
    </source>
</reference>
<accession>A0A6S6T116</accession>
<dbReference type="PANTHER" id="PTHR45713:SF6">
    <property type="entry name" value="F5_8 TYPE C DOMAIN-CONTAINING PROTEIN"/>
    <property type="match status" value="1"/>
</dbReference>
<gene>
    <name evidence="3" type="ORF">HELGO_WM4700</name>
</gene>
<dbReference type="Gene3D" id="2.60.40.10">
    <property type="entry name" value="Immunoglobulins"/>
    <property type="match status" value="1"/>
</dbReference>
<evidence type="ECO:0000313" key="3">
    <source>
        <dbReference type="EMBL" id="CAA6816771.1"/>
    </source>
</evidence>
<dbReference type="InterPro" id="IPR015919">
    <property type="entry name" value="Cadherin-like_sf"/>
</dbReference>
<protein>
    <recommendedName>
        <fullName evidence="4">Peptidase M60 domain-containing protein</fullName>
    </recommendedName>
</protein>
<dbReference type="SUPFAM" id="SSF49313">
    <property type="entry name" value="Cadherin-like"/>
    <property type="match status" value="3"/>
</dbReference>
<dbReference type="Pfam" id="PF22633">
    <property type="entry name" value="F5_F8_type_C_2"/>
    <property type="match status" value="1"/>
</dbReference>
<dbReference type="EMBL" id="CACVAU010000050">
    <property type="protein sequence ID" value="CAA6816771.1"/>
    <property type="molecule type" value="Genomic_DNA"/>
</dbReference>
<dbReference type="Gene3D" id="2.60.40.60">
    <property type="entry name" value="Cadherins"/>
    <property type="match status" value="2"/>
</dbReference>
<feature type="domain" description="Cadherin" evidence="1">
    <location>
        <begin position="422"/>
        <end position="516"/>
    </location>
</feature>
<evidence type="ECO:0008006" key="4">
    <source>
        <dbReference type="Google" id="ProtNLM"/>
    </source>
</evidence>
<dbReference type="InterPro" id="IPR041549">
    <property type="entry name" value="IMPa_helical"/>
</dbReference>
<dbReference type="InterPro" id="IPR013783">
    <property type="entry name" value="Ig-like_fold"/>
</dbReference>
<dbReference type="SMART" id="SM01276">
    <property type="entry name" value="M60-like"/>
    <property type="match status" value="1"/>
</dbReference>
<dbReference type="InterPro" id="IPR042279">
    <property type="entry name" value="Pep_M60_3"/>
</dbReference>
<dbReference type="GO" id="GO:0016020">
    <property type="term" value="C:membrane"/>
    <property type="evidence" value="ECO:0007669"/>
    <property type="project" value="InterPro"/>
</dbReference>
<dbReference type="InterPro" id="IPR035423">
    <property type="entry name" value="M60-like_N"/>
</dbReference>